<dbReference type="Proteomes" id="UP000008824">
    <property type="component" value="Chromosome"/>
</dbReference>
<organism evidence="2 3">
    <name type="scientific">Salmonella newport (strain SL254)</name>
    <dbReference type="NCBI Taxonomy" id="423368"/>
    <lineage>
        <taxon>Bacteria</taxon>
        <taxon>Pseudomonadati</taxon>
        <taxon>Pseudomonadota</taxon>
        <taxon>Gammaproteobacteria</taxon>
        <taxon>Enterobacterales</taxon>
        <taxon>Enterobacteriaceae</taxon>
        <taxon>Salmonella</taxon>
    </lineage>
</organism>
<dbReference type="AlphaFoldDB" id="A0A0H3BY00"/>
<evidence type="ECO:0000313" key="2">
    <source>
        <dbReference type="EMBL" id="ACF65477.1"/>
    </source>
</evidence>
<dbReference type="EMBL" id="CP001113">
    <property type="protein sequence ID" value="ACF65477.1"/>
    <property type="molecule type" value="Genomic_DNA"/>
</dbReference>
<name>A0A0H3BY00_SALNS</name>
<accession>A0A0H3BY00</accession>
<feature type="region of interest" description="Disordered" evidence="1">
    <location>
        <begin position="1"/>
        <end position="20"/>
    </location>
</feature>
<protein>
    <submittedName>
        <fullName evidence="2">Uncharacterized protein</fullName>
    </submittedName>
</protein>
<evidence type="ECO:0000256" key="1">
    <source>
        <dbReference type="SAM" id="MobiDB-lite"/>
    </source>
</evidence>
<dbReference type="KEGG" id="see:SNSL254_A4368"/>
<gene>
    <name evidence="2" type="ordered locus">SNSL254_A4368</name>
</gene>
<sequence length="39" mass="4076">MDAGRSYGESPTLTSVPPGAGRVLLTGDFLRASAPSFHR</sequence>
<evidence type="ECO:0000313" key="3">
    <source>
        <dbReference type="Proteomes" id="UP000008824"/>
    </source>
</evidence>
<reference evidence="2 3" key="1">
    <citation type="journal article" date="2011" name="J. Bacteriol.">
        <title>Comparative genomics of 28 Salmonella enterica isolates: evidence for CRISPR-mediated adaptive sublineage evolution.</title>
        <authorList>
            <person name="Fricke W.F."/>
            <person name="Mammel M.K."/>
            <person name="McDermott P.F."/>
            <person name="Tartera C."/>
            <person name="White D.G."/>
            <person name="Leclerc J.E."/>
            <person name="Ravel J."/>
            <person name="Cebula T.A."/>
        </authorList>
    </citation>
    <scope>NUCLEOTIDE SEQUENCE [LARGE SCALE GENOMIC DNA]</scope>
    <source>
        <strain evidence="2 3">SL254</strain>
    </source>
</reference>
<proteinExistence type="predicted"/>
<dbReference type="HOGENOM" id="CLU_3316629_0_0_6"/>